<reference evidence="3" key="1">
    <citation type="journal article" date="2015" name="PLoS Genet.">
        <title>Genome Sequence and Transcriptome Analyses of Chrysochromulina tobin: Metabolic Tools for Enhanced Algal Fitness in the Prominent Order Prymnesiales (Haptophyceae).</title>
        <authorList>
            <person name="Hovde B.T."/>
            <person name="Deodato C.R."/>
            <person name="Hunsperger H.M."/>
            <person name="Ryken S.A."/>
            <person name="Yost W."/>
            <person name="Jha R.K."/>
            <person name="Patterson J."/>
            <person name="Monnat R.J. Jr."/>
            <person name="Barlow S.B."/>
            <person name="Starkenburg S.R."/>
            <person name="Cattolico R.A."/>
        </authorList>
    </citation>
    <scope>NUCLEOTIDE SEQUENCE</scope>
    <source>
        <strain evidence="3">CCMP291</strain>
    </source>
</reference>
<organism evidence="2 3">
    <name type="scientific">Chrysochromulina tobinii</name>
    <dbReference type="NCBI Taxonomy" id="1460289"/>
    <lineage>
        <taxon>Eukaryota</taxon>
        <taxon>Haptista</taxon>
        <taxon>Haptophyta</taxon>
        <taxon>Prymnesiophyceae</taxon>
        <taxon>Prymnesiales</taxon>
        <taxon>Chrysochromulinaceae</taxon>
        <taxon>Chrysochromulina</taxon>
    </lineage>
</organism>
<evidence type="ECO:0000313" key="3">
    <source>
        <dbReference type="Proteomes" id="UP000037460"/>
    </source>
</evidence>
<keyword evidence="3" id="KW-1185">Reference proteome</keyword>
<accession>A0A0M0JGV7</accession>
<comment type="caution">
    <text evidence="2">The sequence shown here is derived from an EMBL/GenBank/DDBJ whole genome shotgun (WGS) entry which is preliminary data.</text>
</comment>
<feature type="compositionally biased region" description="Low complexity" evidence="1">
    <location>
        <begin position="22"/>
        <end position="36"/>
    </location>
</feature>
<protein>
    <submittedName>
        <fullName evidence="2">Uncharacterized protein</fullName>
    </submittedName>
</protein>
<feature type="region of interest" description="Disordered" evidence="1">
    <location>
        <begin position="1"/>
        <end position="64"/>
    </location>
</feature>
<sequence length="64" mass="6425">MRFPSPIETMGLPPPSPPSPLLPAAAASANTSALTTREASACNASRADKMASTPATDDLADEGV</sequence>
<dbReference type="EMBL" id="JWZX01002924">
    <property type="protein sequence ID" value="KOO25824.1"/>
    <property type="molecule type" value="Genomic_DNA"/>
</dbReference>
<evidence type="ECO:0000256" key="1">
    <source>
        <dbReference type="SAM" id="MobiDB-lite"/>
    </source>
</evidence>
<dbReference type="AlphaFoldDB" id="A0A0M0JGV7"/>
<evidence type="ECO:0000313" key="2">
    <source>
        <dbReference type="EMBL" id="KOO25824.1"/>
    </source>
</evidence>
<gene>
    <name evidence="2" type="ORF">Ctob_008019</name>
</gene>
<proteinExistence type="predicted"/>
<feature type="compositionally biased region" description="Pro residues" evidence="1">
    <location>
        <begin position="12"/>
        <end position="21"/>
    </location>
</feature>
<name>A0A0M0JGV7_9EUKA</name>
<dbReference type="Proteomes" id="UP000037460">
    <property type="component" value="Unassembled WGS sequence"/>
</dbReference>